<reference evidence="3 4" key="1">
    <citation type="journal article" date="2018" name="BMC Genomics">
        <title>The genome of Naegleria lovaniensis, the basis for a comparative approach to unravel pathogenicity factors of the human pathogenic amoeba N. fowleri.</title>
        <authorList>
            <person name="Liechti N."/>
            <person name="Schurch N."/>
            <person name="Bruggmann R."/>
            <person name="Wittwer M."/>
        </authorList>
    </citation>
    <scope>NUCLEOTIDE SEQUENCE [LARGE SCALE GENOMIC DNA]</scope>
    <source>
        <strain evidence="3 4">ATCC 30569</strain>
    </source>
</reference>
<evidence type="ECO:0000256" key="2">
    <source>
        <dbReference type="SAM" id="MobiDB-lite"/>
    </source>
</evidence>
<sequence>MNTAECIIGPRNQPKPIQENKKPTRENQLHSPGTDLGLFEMEEGVVSPFLNGISKQGQMSTQEDDILLEAEDEMENPSPRSTSLYHVMRELEKVKKENQQLKRTISELIRQQHSHQVL</sequence>
<gene>
    <name evidence="3" type="ORF">C9374_000180</name>
</gene>
<feature type="coiled-coil region" evidence="1">
    <location>
        <begin position="84"/>
        <end position="111"/>
    </location>
</feature>
<dbReference type="GeneID" id="68092642"/>
<evidence type="ECO:0000313" key="3">
    <source>
        <dbReference type="EMBL" id="KAG2388741.1"/>
    </source>
</evidence>
<feature type="compositionally biased region" description="Basic and acidic residues" evidence="2">
    <location>
        <begin position="18"/>
        <end position="28"/>
    </location>
</feature>
<organism evidence="3 4">
    <name type="scientific">Naegleria lovaniensis</name>
    <name type="common">Amoeba</name>
    <dbReference type="NCBI Taxonomy" id="51637"/>
    <lineage>
        <taxon>Eukaryota</taxon>
        <taxon>Discoba</taxon>
        <taxon>Heterolobosea</taxon>
        <taxon>Tetramitia</taxon>
        <taxon>Eutetramitia</taxon>
        <taxon>Vahlkampfiidae</taxon>
        <taxon>Naegleria</taxon>
    </lineage>
</organism>
<dbReference type="AlphaFoldDB" id="A0AA88GUN6"/>
<dbReference type="EMBL" id="PYSW02000009">
    <property type="protein sequence ID" value="KAG2388741.1"/>
    <property type="molecule type" value="Genomic_DNA"/>
</dbReference>
<feature type="region of interest" description="Disordered" evidence="2">
    <location>
        <begin position="1"/>
        <end position="33"/>
    </location>
</feature>
<evidence type="ECO:0000256" key="1">
    <source>
        <dbReference type="SAM" id="Coils"/>
    </source>
</evidence>
<accession>A0AA88GUN6</accession>
<protein>
    <submittedName>
        <fullName evidence="3">Uncharacterized protein</fullName>
    </submittedName>
</protein>
<keyword evidence="1" id="KW-0175">Coiled coil</keyword>
<dbReference type="Proteomes" id="UP000816034">
    <property type="component" value="Unassembled WGS sequence"/>
</dbReference>
<comment type="caution">
    <text evidence="3">The sequence shown here is derived from an EMBL/GenBank/DDBJ whole genome shotgun (WGS) entry which is preliminary data.</text>
</comment>
<dbReference type="RefSeq" id="XP_044552733.1">
    <property type="nucleotide sequence ID" value="XM_044691147.1"/>
</dbReference>
<keyword evidence="4" id="KW-1185">Reference proteome</keyword>
<evidence type="ECO:0000313" key="4">
    <source>
        <dbReference type="Proteomes" id="UP000816034"/>
    </source>
</evidence>
<name>A0AA88GUN6_NAELO</name>
<proteinExistence type="predicted"/>